<organism evidence="1 2">
    <name type="scientific">Lindgomyces ingoldianus</name>
    <dbReference type="NCBI Taxonomy" id="673940"/>
    <lineage>
        <taxon>Eukaryota</taxon>
        <taxon>Fungi</taxon>
        <taxon>Dikarya</taxon>
        <taxon>Ascomycota</taxon>
        <taxon>Pezizomycotina</taxon>
        <taxon>Dothideomycetes</taxon>
        <taxon>Pleosporomycetidae</taxon>
        <taxon>Pleosporales</taxon>
        <taxon>Lindgomycetaceae</taxon>
        <taxon>Lindgomyces</taxon>
    </lineage>
</organism>
<comment type="caution">
    <text evidence="1">The sequence shown here is derived from an EMBL/GenBank/DDBJ whole genome shotgun (WGS) entry which is preliminary data.</text>
</comment>
<name>A0ACB6R585_9PLEO</name>
<accession>A0ACB6R585</accession>
<evidence type="ECO:0000313" key="2">
    <source>
        <dbReference type="Proteomes" id="UP000799755"/>
    </source>
</evidence>
<protein>
    <submittedName>
        <fullName evidence="1">Uncharacterized protein</fullName>
    </submittedName>
</protein>
<evidence type="ECO:0000313" key="1">
    <source>
        <dbReference type="EMBL" id="KAF2474419.1"/>
    </source>
</evidence>
<proteinExistence type="predicted"/>
<dbReference type="EMBL" id="MU003498">
    <property type="protein sequence ID" value="KAF2474419.1"/>
    <property type="molecule type" value="Genomic_DNA"/>
</dbReference>
<sequence length="169" mass="19108">MRRGWFSLLGVRRHTRKQPNLPYSCNINSDIVDSGNGTRIRCNMEVVEKSATCKYRAGRTLQQVTHLTANQLTNLLGKRSARLKEEILRRTIRKNYECSTQYHSNSTSGRRCLNKWRRQTARQHGSHVVKTLATLIPCNLAITAPSANDLGKRENDCLIAGNSNLITAT</sequence>
<dbReference type="Proteomes" id="UP000799755">
    <property type="component" value="Unassembled WGS sequence"/>
</dbReference>
<gene>
    <name evidence="1" type="ORF">BDR25DRAFT_351959</name>
</gene>
<reference evidence="1" key="1">
    <citation type="journal article" date="2020" name="Stud. Mycol.">
        <title>101 Dothideomycetes genomes: a test case for predicting lifestyles and emergence of pathogens.</title>
        <authorList>
            <person name="Haridas S."/>
            <person name="Albert R."/>
            <person name="Binder M."/>
            <person name="Bloem J."/>
            <person name="Labutti K."/>
            <person name="Salamov A."/>
            <person name="Andreopoulos B."/>
            <person name="Baker S."/>
            <person name="Barry K."/>
            <person name="Bills G."/>
            <person name="Bluhm B."/>
            <person name="Cannon C."/>
            <person name="Castanera R."/>
            <person name="Culley D."/>
            <person name="Daum C."/>
            <person name="Ezra D."/>
            <person name="Gonzalez J."/>
            <person name="Henrissat B."/>
            <person name="Kuo A."/>
            <person name="Liang C."/>
            <person name="Lipzen A."/>
            <person name="Lutzoni F."/>
            <person name="Magnuson J."/>
            <person name="Mondo S."/>
            <person name="Nolan M."/>
            <person name="Ohm R."/>
            <person name="Pangilinan J."/>
            <person name="Park H.-J."/>
            <person name="Ramirez L."/>
            <person name="Alfaro M."/>
            <person name="Sun H."/>
            <person name="Tritt A."/>
            <person name="Yoshinaga Y."/>
            <person name="Zwiers L.-H."/>
            <person name="Turgeon B."/>
            <person name="Goodwin S."/>
            <person name="Spatafora J."/>
            <person name="Crous P."/>
            <person name="Grigoriev I."/>
        </authorList>
    </citation>
    <scope>NUCLEOTIDE SEQUENCE</scope>
    <source>
        <strain evidence="1">ATCC 200398</strain>
    </source>
</reference>
<keyword evidence="2" id="KW-1185">Reference proteome</keyword>